<dbReference type="Pfam" id="PF00437">
    <property type="entry name" value="T2SSE"/>
    <property type="match status" value="1"/>
</dbReference>
<dbReference type="Gene3D" id="3.30.450.90">
    <property type="match status" value="1"/>
</dbReference>
<dbReference type="InterPro" id="IPR003593">
    <property type="entry name" value="AAA+_ATPase"/>
</dbReference>
<organism evidence="5 6">
    <name type="scientific">candidate division WWE3 bacterium RIFCSPLOWO2_01_FULL_39_13</name>
    <dbReference type="NCBI Taxonomy" id="1802624"/>
    <lineage>
        <taxon>Bacteria</taxon>
        <taxon>Katanobacteria</taxon>
    </lineage>
</organism>
<evidence type="ECO:0000313" key="5">
    <source>
        <dbReference type="EMBL" id="OGC51289.1"/>
    </source>
</evidence>
<accession>A0A1F4V299</accession>
<evidence type="ECO:0000313" key="6">
    <source>
        <dbReference type="Proteomes" id="UP000178771"/>
    </source>
</evidence>
<dbReference type="InterPro" id="IPR001482">
    <property type="entry name" value="T2SS/T4SS_dom"/>
</dbReference>
<dbReference type="EMBL" id="MEVH01000026">
    <property type="protein sequence ID" value="OGC51289.1"/>
    <property type="molecule type" value="Genomic_DNA"/>
</dbReference>
<dbReference type="SUPFAM" id="SSF52540">
    <property type="entry name" value="P-loop containing nucleoside triphosphate hydrolases"/>
    <property type="match status" value="1"/>
</dbReference>
<dbReference type="Gene3D" id="3.30.300.160">
    <property type="entry name" value="Type II secretion system, protein E, N-terminal domain"/>
    <property type="match status" value="1"/>
</dbReference>
<dbReference type="GO" id="GO:0005886">
    <property type="term" value="C:plasma membrane"/>
    <property type="evidence" value="ECO:0007669"/>
    <property type="project" value="TreeGrafter"/>
</dbReference>
<evidence type="ECO:0000259" key="4">
    <source>
        <dbReference type="PROSITE" id="PS00662"/>
    </source>
</evidence>
<dbReference type="Pfam" id="PF05157">
    <property type="entry name" value="MshEN"/>
    <property type="match status" value="1"/>
</dbReference>
<dbReference type="InterPro" id="IPR007831">
    <property type="entry name" value="T2SS_GspE_N"/>
</dbReference>
<dbReference type="InterPro" id="IPR027417">
    <property type="entry name" value="P-loop_NTPase"/>
</dbReference>
<keyword evidence="2" id="KW-0547">Nucleotide-binding</keyword>
<feature type="domain" description="Bacterial type II secretion system protein E" evidence="4">
    <location>
        <begin position="372"/>
        <end position="386"/>
    </location>
</feature>
<dbReference type="PANTHER" id="PTHR30258:SF1">
    <property type="entry name" value="PROTEIN TRANSPORT PROTEIN HOFB HOMOLOG"/>
    <property type="match status" value="1"/>
</dbReference>
<dbReference type="AlphaFoldDB" id="A0A1F4V299"/>
<dbReference type="Proteomes" id="UP000178771">
    <property type="component" value="Unassembled WGS sequence"/>
</dbReference>
<evidence type="ECO:0000256" key="2">
    <source>
        <dbReference type="ARBA" id="ARBA00022741"/>
    </source>
</evidence>
<dbReference type="SUPFAM" id="SSF160246">
    <property type="entry name" value="EspE N-terminal domain-like"/>
    <property type="match status" value="1"/>
</dbReference>
<name>A0A1F4V299_UNCKA</name>
<evidence type="ECO:0000256" key="1">
    <source>
        <dbReference type="ARBA" id="ARBA00006611"/>
    </source>
</evidence>
<dbReference type="FunFam" id="3.40.50.300:FF:000398">
    <property type="entry name" value="Type IV pilus assembly ATPase PilB"/>
    <property type="match status" value="1"/>
</dbReference>
<keyword evidence="3" id="KW-0067">ATP-binding</keyword>
<reference evidence="5 6" key="1">
    <citation type="journal article" date="2016" name="Nat. Commun.">
        <title>Thousands of microbial genomes shed light on interconnected biogeochemical processes in an aquifer system.</title>
        <authorList>
            <person name="Anantharaman K."/>
            <person name="Brown C.T."/>
            <person name="Hug L.A."/>
            <person name="Sharon I."/>
            <person name="Castelle C.J."/>
            <person name="Probst A.J."/>
            <person name="Thomas B.C."/>
            <person name="Singh A."/>
            <person name="Wilkins M.J."/>
            <person name="Karaoz U."/>
            <person name="Brodie E.L."/>
            <person name="Williams K.H."/>
            <person name="Hubbard S.S."/>
            <person name="Banfield J.F."/>
        </authorList>
    </citation>
    <scope>NUCLEOTIDE SEQUENCE [LARGE SCALE GENOMIC DNA]</scope>
</reference>
<evidence type="ECO:0000256" key="3">
    <source>
        <dbReference type="ARBA" id="ARBA00022840"/>
    </source>
</evidence>
<gene>
    <name evidence="5" type="ORF">A2982_04230</name>
</gene>
<comment type="similarity">
    <text evidence="1">Belongs to the GSP E family.</text>
</comment>
<dbReference type="STRING" id="1802624.A2982_04230"/>
<dbReference type="InterPro" id="IPR037257">
    <property type="entry name" value="T2SS_E_N_sf"/>
</dbReference>
<dbReference type="GO" id="GO:0016887">
    <property type="term" value="F:ATP hydrolysis activity"/>
    <property type="evidence" value="ECO:0007669"/>
    <property type="project" value="TreeGrafter"/>
</dbReference>
<dbReference type="GO" id="GO:0005524">
    <property type="term" value="F:ATP binding"/>
    <property type="evidence" value="ECO:0007669"/>
    <property type="project" value="UniProtKB-KW"/>
</dbReference>
<dbReference type="PROSITE" id="PS00662">
    <property type="entry name" value="T2SP_E"/>
    <property type="match status" value="1"/>
</dbReference>
<proteinExistence type="inferred from homology"/>
<dbReference type="PANTHER" id="PTHR30258">
    <property type="entry name" value="TYPE II SECRETION SYSTEM PROTEIN GSPE-RELATED"/>
    <property type="match status" value="1"/>
</dbReference>
<dbReference type="Gene3D" id="3.40.50.300">
    <property type="entry name" value="P-loop containing nucleotide triphosphate hydrolases"/>
    <property type="match status" value="1"/>
</dbReference>
<sequence length="563" mass="63219">MKLTDSALNSILLENKLLNNEDISLAQKSAKAQGVSLYKYISDAGLVRDDQLGQLIANYYNLPFINLGQISVKDEILKIVPEVVARKQNVICFSRDKDGLHVASSRPDNLAVFELIKKKTGDKIVRYYATERNIRDAINLYTRDAALAFEDILAENIKQARENRGKLIDLPIIKIVDTIIEYAYGNKASDVHIEPEEDYSLLRFRIDGMLHDIVRLPKEIHEQVTTRIKVLSNLRTDTHMKPQDGKIQKNIYDESLNLRVSIVPVTEGEKVVLRLLTEQSRQLTLSDLGFLDQSIVGITRGYKRPYGMVLATGPTGSGKTTTLYAILKILNKREINVMTIEDPVEYDIEGINQIQVNNKTGLTFSTGLRSIVRQDPDVILVGEIRDEETAKIAVNSAMTGHQVLSTLHTNDAATTIPRLFDMGVEPFLVASSVNVIVGQRLVRRICEQCRISIDIEPAKWKDLTKDLPPEMVKKHFNSKKVVRVYTGKGCEICHNTGYSGRIGIYEILEVDDDIRSAVIHKSSAEEITKIAVSKGMTTMLEDGFEKIKLGITSLDELIRVTKE</sequence>
<dbReference type="CDD" id="cd01129">
    <property type="entry name" value="PulE-GspE-like"/>
    <property type="match status" value="1"/>
</dbReference>
<dbReference type="SMART" id="SM00382">
    <property type="entry name" value="AAA"/>
    <property type="match status" value="1"/>
</dbReference>
<protein>
    <recommendedName>
        <fullName evidence="4">Bacterial type II secretion system protein E domain-containing protein</fullName>
    </recommendedName>
</protein>
<comment type="caution">
    <text evidence="5">The sequence shown here is derived from an EMBL/GenBank/DDBJ whole genome shotgun (WGS) entry which is preliminary data.</text>
</comment>